<protein>
    <submittedName>
        <fullName evidence="3">Helix-turn-helix transcriptional regulator</fullName>
    </submittedName>
</protein>
<dbReference type="Pfam" id="PF01381">
    <property type="entry name" value="HTH_3"/>
    <property type="match status" value="1"/>
</dbReference>
<dbReference type="Gene3D" id="1.10.260.40">
    <property type="entry name" value="lambda repressor-like DNA-binding domains"/>
    <property type="match status" value="1"/>
</dbReference>
<dbReference type="InterPro" id="IPR050807">
    <property type="entry name" value="TransReg_Diox_bact_type"/>
</dbReference>
<keyword evidence="4" id="KW-1185">Reference proteome</keyword>
<sequence>MKTGGSTAALIRGALLRVTEDAEIDTSSGRISVAVGKRIRAQRRARSLTARELGKLTNLGGDVITRYERGERVISIGRLFFIAHALGVPIGHFFNGIAAEARVSMEVVATAQETAEEAADLALHLAKLATQIENPRSRALLLMLLEQLPGGQLVARATGVPRQKRRAKWYAKVEDQLL</sequence>
<accession>A0A5R9J0X2</accession>
<evidence type="ECO:0000256" key="1">
    <source>
        <dbReference type="ARBA" id="ARBA00023125"/>
    </source>
</evidence>
<dbReference type="CDD" id="cd00093">
    <property type="entry name" value="HTH_XRE"/>
    <property type="match status" value="1"/>
</dbReference>
<proteinExistence type="predicted"/>
<evidence type="ECO:0000313" key="4">
    <source>
        <dbReference type="Proteomes" id="UP000305654"/>
    </source>
</evidence>
<reference evidence="3 4" key="1">
    <citation type="submission" date="2019-05" db="EMBL/GenBank/DDBJ databases">
        <authorList>
            <person name="Pankratov T."/>
            <person name="Grouzdev D."/>
        </authorList>
    </citation>
    <scope>NUCLEOTIDE SEQUENCE [LARGE SCALE GENOMIC DNA]</scope>
    <source>
        <strain evidence="3 4">KEBCLARHB70R</strain>
    </source>
</reference>
<feature type="domain" description="HTH cro/C1-type" evidence="2">
    <location>
        <begin position="39"/>
        <end position="93"/>
    </location>
</feature>
<dbReference type="OrthoDB" id="9797172at2"/>
<dbReference type="GO" id="GO:0003700">
    <property type="term" value="F:DNA-binding transcription factor activity"/>
    <property type="evidence" value="ECO:0007669"/>
    <property type="project" value="TreeGrafter"/>
</dbReference>
<gene>
    <name evidence="3" type="ORF">FE263_18555</name>
</gene>
<dbReference type="PANTHER" id="PTHR46797">
    <property type="entry name" value="HTH-TYPE TRANSCRIPTIONAL REGULATOR"/>
    <property type="match status" value="1"/>
</dbReference>
<comment type="caution">
    <text evidence="3">The sequence shown here is derived from an EMBL/GenBank/DDBJ whole genome shotgun (WGS) entry which is preliminary data.</text>
</comment>
<evidence type="ECO:0000259" key="2">
    <source>
        <dbReference type="PROSITE" id="PS50943"/>
    </source>
</evidence>
<dbReference type="SMART" id="SM00530">
    <property type="entry name" value="HTH_XRE"/>
    <property type="match status" value="1"/>
</dbReference>
<dbReference type="GO" id="GO:0005829">
    <property type="term" value="C:cytosol"/>
    <property type="evidence" value="ECO:0007669"/>
    <property type="project" value="TreeGrafter"/>
</dbReference>
<dbReference type="EMBL" id="VCDI01000008">
    <property type="protein sequence ID" value="TLU71172.1"/>
    <property type="molecule type" value="Genomic_DNA"/>
</dbReference>
<dbReference type="SUPFAM" id="SSF47413">
    <property type="entry name" value="lambda repressor-like DNA-binding domains"/>
    <property type="match status" value="1"/>
</dbReference>
<organism evidence="3 4">
    <name type="scientific">Lichenicoccus roseus</name>
    <dbReference type="NCBI Taxonomy" id="2683649"/>
    <lineage>
        <taxon>Bacteria</taxon>
        <taxon>Pseudomonadati</taxon>
        <taxon>Pseudomonadota</taxon>
        <taxon>Alphaproteobacteria</taxon>
        <taxon>Acetobacterales</taxon>
        <taxon>Acetobacteraceae</taxon>
        <taxon>Lichenicoccus</taxon>
    </lineage>
</organism>
<evidence type="ECO:0000313" key="3">
    <source>
        <dbReference type="EMBL" id="TLU71172.1"/>
    </source>
</evidence>
<keyword evidence="1" id="KW-0238">DNA-binding</keyword>
<dbReference type="AlphaFoldDB" id="A0A5R9J0X2"/>
<dbReference type="GO" id="GO:0003677">
    <property type="term" value="F:DNA binding"/>
    <property type="evidence" value="ECO:0007669"/>
    <property type="project" value="UniProtKB-KW"/>
</dbReference>
<dbReference type="InterPro" id="IPR010982">
    <property type="entry name" value="Lambda_DNA-bd_dom_sf"/>
</dbReference>
<dbReference type="PANTHER" id="PTHR46797:SF1">
    <property type="entry name" value="METHYLPHOSPHONATE SYNTHASE"/>
    <property type="match status" value="1"/>
</dbReference>
<dbReference type="Proteomes" id="UP000305654">
    <property type="component" value="Unassembled WGS sequence"/>
</dbReference>
<name>A0A5R9J0X2_9PROT</name>
<dbReference type="InterPro" id="IPR001387">
    <property type="entry name" value="Cro/C1-type_HTH"/>
</dbReference>
<dbReference type="PROSITE" id="PS50943">
    <property type="entry name" value="HTH_CROC1"/>
    <property type="match status" value="1"/>
</dbReference>